<name>A0A0A8ZR07_ARUDO</name>
<protein>
    <submittedName>
        <fullName evidence="1">Uncharacterized protein</fullName>
    </submittedName>
</protein>
<accession>A0A0A8ZR07</accession>
<proteinExistence type="predicted"/>
<reference evidence="1" key="1">
    <citation type="submission" date="2014-09" db="EMBL/GenBank/DDBJ databases">
        <authorList>
            <person name="Magalhaes I.L.F."/>
            <person name="Oliveira U."/>
            <person name="Santos F.R."/>
            <person name="Vidigal T.H.D.A."/>
            <person name="Brescovit A.D."/>
            <person name="Santos A.J."/>
        </authorList>
    </citation>
    <scope>NUCLEOTIDE SEQUENCE</scope>
    <source>
        <tissue evidence="1">Shoot tissue taken approximately 20 cm above the soil surface</tissue>
    </source>
</reference>
<sequence length="37" mass="4154">MLLILRRICFQCDVDENIVVLKCAVMTLDDGKLNGNS</sequence>
<organism evidence="1">
    <name type="scientific">Arundo donax</name>
    <name type="common">Giant reed</name>
    <name type="synonym">Donax arundinaceus</name>
    <dbReference type="NCBI Taxonomy" id="35708"/>
    <lineage>
        <taxon>Eukaryota</taxon>
        <taxon>Viridiplantae</taxon>
        <taxon>Streptophyta</taxon>
        <taxon>Embryophyta</taxon>
        <taxon>Tracheophyta</taxon>
        <taxon>Spermatophyta</taxon>
        <taxon>Magnoliopsida</taxon>
        <taxon>Liliopsida</taxon>
        <taxon>Poales</taxon>
        <taxon>Poaceae</taxon>
        <taxon>PACMAD clade</taxon>
        <taxon>Arundinoideae</taxon>
        <taxon>Arundineae</taxon>
        <taxon>Arundo</taxon>
    </lineage>
</organism>
<evidence type="ECO:0000313" key="1">
    <source>
        <dbReference type="EMBL" id="JAD41226.1"/>
    </source>
</evidence>
<reference evidence="1" key="2">
    <citation type="journal article" date="2015" name="Data Brief">
        <title>Shoot transcriptome of the giant reed, Arundo donax.</title>
        <authorList>
            <person name="Barrero R.A."/>
            <person name="Guerrero F.D."/>
            <person name="Moolhuijzen P."/>
            <person name="Goolsby J.A."/>
            <person name="Tidwell J."/>
            <person name="Bellgard S.E."/>
            <person name="Bellgard M.I."/>
        </authorList>
    </citation>
    <scope>NUCLEOTIDE SEQUENCE</scope>
    <source>
        <tissue evidence="1">Shoot tissue taken approximately 20 cm above the soil surface</tissue>
    </source>
</reference>
<dbReference type="AlphaFoldDB" id="A0A0A8ZR07"/>
<dbReference type="EMBL" id="GBRH01256669">
    <property type="protein sequence ID" value="JAD41226.1"/>
    <property type="molecule type" value="Transcribed_RNA"/>
</dbReference>